<gene>
    <name evidence="4" type="ORF">mvi_02390</name>
</gene>
<dbReference type="GO" id="GO:0009103">
    <property type="term" value="P:lipopolysaccharide biosynthetic process"/>
    <property type="evidence" value="ECO:0007669"/>
    <property type="project" value="TreeGrafter"/>
</dbReference>
<name>A0A8H8WP53_9HYPH</name>
<dbReference type="Gene3D" id="3.40.50.2000">
    <property type="entry name" value="Glycogen Phosphorylase B"/>
    <property type="match status" value="2"/>
</dbReference>
<accession>A0A8H8WP53</accession>
<dbReference type="SUPFAM" id="SSF53756">
    <property type="entry name" value="UDP-Glycosyltransferase/glycogen phosphorylase"/>
    <property type="match status" value="1"/>
</dbReference>
<dbReference type="RefSeq" id="WP_207181003.1">
    <property type="nucleotide sequence ID" value="NZ_AP024145.1"/>
</dbReference>
<dbReference type="Proteomes" id="UP000663508">
    <property type="component" value="Chromosome"/>
</dbReference>
<dbReference type="KEGG" id="mind:mvi_02390"/>
<reference evidence="4" key="1">
    <citation type="submission" date="2020-11" db="EMBL/GenBank/DDBJ databases">
        <title>Complete genome sequence of a novel pathogenic Methylobacterium strain isolated from rice in Vietnam.</title>
        <authorList>
            <person name="Lai K."/>
            <person name="Okazaki S."/>
            <person name="Higashi K."/>
            <person name="Mori H."/>
            <person name="Toyoda A."/>
            <person name="Kurokawa K."/>
        </authorList>
    </citation>
    <scope>NUCLEOTIDE SEQUENCE</scope>
    <source>
        <strain evidence="4">VL1</strain>
    </source>
</reference>
<evidence type="ECO:0000259" key="3">
    <source>
        <dbReference type="Pfam" id="PF12000"/>
    </source>
</evidence>
<dbReference type="EMBL" id="AP024145">
    <property type="protein sequence ID" value="BCM81778.1"/>
    <property type="molecule type" value="Genomic_DNA"/>
</dbReference>
<evidence type="ECO:0000313" key="5">
    <source>
        <dbReference type="Proteomes" id="UP000663508"/>
    </source>
</evidence>
<dbReference type="GO" id="GO:0016757">
    <property type="term" value="F:glycosyltransferase activity"/>
    <property type="evidence" value="ECO:0007669"/>
    <property type="project" value="InterPro"/>
</dbReference>
<feature type="domain" description="Glycosyl transferase family 1" evidence="2">
    <location>
        <begin position="212"/>
        <end position="381"/>
    </location>
</feature>
<dbReference type="PANTHER" id="PTHR46401:SF2">
    <property type="entry name" value="GLYCOSYLTRANSFERASE WBBK-RELATED"/>
    <property type="match status" value="1"/>
</dbReference>
<dbReference type="InterPro" id="IPR022623">
    <property type="entry name" value="Glyco_trans_4"/>
</dbReference>
<protein>
    <submittedName>
        <fullName evidence="4">Glycosyl transferase</fullName>
    </submittedName>
</protein>
<feature type="domain" description="Glycosyl transferase family 4" evidence="3">
    <location>
        <begin position="27"/>
        <end position="191"/>
    </location>
</feature>
<evidence type="ECO:0000256" key="1">
    <source>
        <dbReference type="ARBA" id="ARBA00022679"/>
    </source>
</evidence>
<dbReference type="InterPro" id="IPR001296">
    <property type="entry name" value="Glyco_trans_1"/>
</dbReference>
<keyword evidence="1 4" id="KW-0808">Transferase</keyword>
<proteinExistence type="predicted"/>
<sequence length="409" mass="44706">MRVLFVHQNFPGQYRHIAPALAARPSAEVVALGINPAPTLPGVRHLRYAVAGRSTPGIHPPAASFETATLRGEAAARAALALKAEGFCPDVICGHSGWGETLFLKDVWPRARLLTFAEFFYSATGADTGFDPEFPGAEGDAFRTRARNAAQLLAFEASDRLVSPTAWQASRIPAVFRDRLTVIHDGIDTDLLRPDPRVRITLGRDRLSLGVGDEVVTFVNRNLEPYRGYHSFMRALPEILRRRPKARAVIVGGSDTSYGAKPPAGRTWRDIFLDEVRADLDLSRVHFVGNIPYRDYVDLLRVSMVHVYLTYPFVLSWSMLEAMALGACIVGSATPPVEEVIRHRRNGLLVDFFSRRAIAEAVVSVLADPAAVAPLRAAARETALSYDLERVCLPAHLRLIEAVAAGGGA</sequence>
<dbReference type="AlphaFoldDB" id="A0A8H8WP53"/>
<evidence type="ECO:0000259" key="2">
    <source>
        <dbReference type="Pfam" id="PF00534"/>
    </source>
</evidence>
<dbReference type="Pfam" id="PF12000">
    <property type="entry name" value="Glyco_trans_4_3"/>
    <property type="match status" value="1"/>
</dbReference>
<dbReference type="PANTHER" id="PTHR46401">
    <property type="entry name" value="GLYCOSYLTRANSFERASE WBBK-RELATED"/>
    <property type="match status" value="1"/>
</dbReference>
<organism evidence="4 5">
    <name type="scientific">Methylobacterium indicum</name>
    <dbReference type="NCBI Taxonomy" id="1775910"/>
    <lineage>
        <taxon>Bacteria</taxon>
        <taxon>Pseudomonadati</taxon>
        <taxon>Pseudomonadota</taxon>
        <taxon>Alphaproteobacteria</taxon>
        <taxon>Hyphomicrobiales</taxon>
        <taxon>Methylobacteriaceae</taxon>
        <taxon>Methylobacterium</taxon>
    </lineage>
</organism>
<dbReference type="Pfam" id="PF00534">
    <property type="entry name" value="Glycos_transf_1"/>
    <property type="match status" value="1"/>
</dbReference>
<evidence type="ECO:0000313" key="4">
    <source>
        <dbReference type="EMBL" id="BCM81778.1"/>
    </source>
</evidence>